<comment type="caution">
    <text evidence="2">The sequence shown here is derived from an EMBL/GenBank/DDBJ whole genome shotgun (WGS) entry which is preliminary data.</text>
</comment>
<evidence type="ECO:0000256" key="1">
    <source>
        <dbReference type="SAM" id="SignalP"/>
    </source>
</evidence>
<proteinExistence type="predicted"/>
<dbReference type="EMBL" id="RCVZ01000004">
    <property type="protein sequence ID" value="RLQ96148.1"/>
    <property type="molecule type" value="Genomic_DNA"/>
</dbReference>
<keyword evidence="3" id="KW-1185">Reference proteome</keyword>
<accession>A0A3L7JZ38</accession>
<name>A0A3L7JZ38_9BACI</name>
<reference evidence="2 3" key="1">
    <citation type="submission" date="2018-10" db="EMBL/GenBank/DDBJ databases">
        <title>Falsibacillus sp. genome draft.</title>
        <authorList>
            <person name="Shi S."/>
        </authorList>
    </citation>
    <scope>NUCLEOTIDE SEQUENCE [LARGE SCALE GENOMIC DNA]</scope>
    <source>
        <strain evidence="2 3">GY 10110</strain>
    </source>
</reference>
<evidence type="ECO:0008006" key="4">
    <source>
        <dbReference type="Google" id="ProtNLM"/>
    </source>
</evidence>
<evidence type="ECO:0000313" key="3">
    <source>
        <dbReference type="Proteomes" id="UP000276770"/>
    </source>
</evidence>
<evidence type="ECO:0000313" key="2">
    <source>
        <dbReference type="EMBL" id="RLQ96148.1"/>
    </source>
</evidence>
<dbReference type="OrthoDB" id="1653343at2"/>
<keyword evidence="1" id="KW-0732">Signal</keyword>
<dbReference type="Proteomes" id="UP000276770">
    <property type="component" value="Unassembled WGS sequence"/>
</dbReference>
<feature type="signal peptide" evidence="1">
    <location>
        <begin position="1"/>
        <end position="21"/>
    </location>
</feature>
<gene>
    <name evidence="2" type="ORF">D9X91_07610</name>
</gene>
<feature type="chain" id="PRO_5038459392" description="VCBS repeat-containing protein" evidence="1">
    <location>
        <begin position="22"/>
        <end position="255"/>
    </location>
</feature>
<dbReference type="AlphaFoldDB" id="A0A3L7JZ38"/>
<protein>
    <recommendedName>
        <fullName evidence="4">VCBS repeat-containing protein</fullName>
    </recommendedName>
</protein>
<organism evidence="2 3">
    <name type="scientific">Falsibacillus albus</name>
    <dbReference type="NCBI Taxonomy" id="2478915"/>
    <lineage>
        <taxon>Bacteria</taxon>
        <taxon>Bacillati</taxon>
        <taxon>Bacillota</taxon>
        <taxon>Bacilli</taxon>
        <taxon>Bacillales</taxon>
        <taxon>Bacillaceae</taxon>
        <taxon>Falsibacillus</taxon>
    </lineage>
</organism>
<sequence length="255" mass="29026">MKKELLFAFSAFFLMSLHAIAGAFTGQQEKPVPKIIETYEEDVTGSGEKTTIILKGIPFDNESSYLKTIWADVQLSKNSTTRIDYDPGYDPKIEFIDLNHDGVKDLLESSATGGSGGFHSYRLITLKDGKEKVIPMPPSLQIQGQFEDRYQASIYIPETNQRYKVDLSERKEDYDRLGIYKNGTLNEPYELMISPTSYFKPVKIKGKPGYGLVGYQQVSGAYHADGIGIAESYWYYENGKWQLLHVKWIPYNKQK</sequence>